<evidence type="ECO:0000313" key="3">
    <source>
        <dbReference type="Proteomes" id="UP001601303"/>
    </source>
</evidence>
<name>A0ABW6LTX4_9ACTN</name>
<proteinExistence type="predicted"/>
<dbReference type="Proteomes" id="UP001601303">
    <property type="component" value="Unassembled WGS sequence"/>
</dbReference>
<evidence type="ECO:0000313" key="2">
    <source>
        <dbReference type="EMBL" id="MFE9597182.1"/>
    </source>
</evidence>
<evidence type="ECO:0000256" key="1">
    <source>
        <dbReference type="SAM" id="MobiDB-lite"/>
    </source>
</evidence>
<sequence>MPQSYPSMGEAVAAAMQHNIRLAYGDPLPAPDTPLKVRALPDPSADPHSVPGMIARLTETATPSEVAGIVEEANDALIGAVPQLTELIAAAADWTRVRLEFDDPHPSMTFETWTRLAAAHGMLRDVQEQLEIAGDGIAACPAELTDPRHHKAVNVLRTRELLSDVLGADAVAAAVPPVGRDPDVNRQRAARGASPQATVQRTTPSASSSEVPACPSTPWMRRTR</sequence>
<organism evidence="2 3">
    <name type="scientific">Streptomyces hokutonensis</name>
    <dbReference type="NCBI Taxonomy" id="1306990"/>
    <lineage>
        <taxon>Bacteria</taxon>
        <taxon>Bacillati</taxon>
        <taxon>Actinomycetota</taxon>
        <taxon>Actinomycetes</taxon>
        <taxon>Kitasatosporales</taxon>
        <taxon>Streptomycetaceae</taxon>
        <taxon>Streptomyces</taxon>
    </lineage>
</organism>
<keyword evidence="3" id="KW-1185">Reference proteome</keyword>
<dbReference type="RefSeq" id="WP_388101631.1">
    <property type="nucleotide sequence ID" value="NZ_JBIAHM010000001.1"/>
</dbReference>
<feature type="compositionally biased region" description="Polar residues" evidence="1">
    <location>
        <begin position="195"/>
        <end position="210"/>
    </location>
</feature>
<protein>
    <submittedName>
        <fullName evidence="2">Uncharacterized protein</fullName>
    </submittedName>
</protein>
<feature type="region of interest" description="Disordered" evidence="1">
    <location>
        <begin position="177"/>
        <end position="224"/>
    </location>
</feature>
<dbReference type="EMBL" id="JBIAHM010000001">
    <property type="protein sequence ID" value="MFE9597182.1"/>
    <property type="molecule type" value="Genomic_DNA"/>
</dbReference>
<comment type="caution">
    <text evidence="2">The sequence shown here is derived from an EMBL/GenBank/DDBJ whole genome shotgun (WGS) entry which is preliminary data.</text>
</comment>
<accession>A0ABW6LTX4</accession>
<reference evidence="2 3" key="1">
    <citation type="submission" date="2024-10" db="EMBL/GenBank/DDBJ databases">
        <title>The Natural Products Discovery Center: Release of the First 8490 Sequenced Strains for Exploring Actinobacteria Biosynthetic Diversity.</title>
        <authorList>
            <person name="Kalkreuter E."/>
            <person name="Kautsar S.A."/>
            <person name="Yang D."/>
            <person name="Bader C.D."/>
            <person name="Teijaro C.N."/>
            <person name="Fluegel L."/>
            <person name="Davis C.M."/>
            <person name="Simpson J.R."/>
            <person name="Lauterbach L."/>
            <person name="Steele A.D."/>
            <person name="Gui C."/>
            <person name="Meng S."/>
            <person name="Li G."/>
            <person name="Viehrig K."/>
            <person name="Ye F."/>
            <person name="Su P."/>
            <person name="Kiefer A.F."/>
            <person name="Nichols A."/>
            <person name="Cepeda A.J."/>
            <person name="Yan W."/>
            <person name="Fan B."/>
            <person name="Jiang Y."/>
            <person name="Adhikari A."/>
            <person name="Zheng C.-J."/>
            <person name="Schuster L."/>
            <person name="Cowan T.M."/>
            <person name="Smanski M.J."/>
            <person name="Chevrette M.G."/>
            <person name="De Carvalho L.P.S."/>
            <person name="Shen B."/>
        </authorList>
    </citation>
    <scope>NUCLEOTIDE SEQUENCE [LARGE SCALE GENOMIC DNA]</scope>
    <source>
        <strain evidence="2 3">NPDC006488</strain>
    </source>
</reference>
<gene>
    <name evidence="2" type="ORF">ACFYNQ_01235</name>
</gene>